<dbReference type="SUPFAM" id="SSF48452">
    <property type="entry name" value="TPR-like"/>
    <property type="match status" value="1"/>
</dbReference>
<dbReference type="AlphaFoldDB" id="A0A1M6DWW6"/>
<proteinExistence type="predicted"/>
<dbReference type="OrthoDB" id="725917at2"/>
<gene>
    <name evidence="1" type="ORF">SAMN05443429_104125</name>
</gene>
<evidence type="ECO:0000313" key="1">
    <source>
        <dbReference type="EMBL" id="SHI77619.1"/>
    </source>
</evidence>
<dbReference type="EMBL" id="FQYI01000004">
    <property type="protein sequence ID" value="SHI77619.1"/>
    <property type="molecule type" value="Genomic_DNA"/>
</dbReference>
<dbReference type="STRING" id="1118202.SAMN05443429_104125"/>
<sequence>MKKYLIALIAAAPLMNSCVDDARMEELNKDPNSYYTTVPSTLVTYAEKQLTDYMNTPNVNVNNLRLTMQYWQETTYTDESRYDFDTRNVSNRVFDYTYVRTLKNLDQAKKLVNEYNPTAAEQATWQQTKVNQLAIIDMLQVYTFQVLVDTFGDVPYTEALVAEQNTLTKYDSGKDIYAGLIKRLQADLASLDTSAGSFTSGEKFYNGKTASWKKFGNSLLLKLGIALADADPALAKATCEAAIRGGVFTSGADDCLLPYLSASPNFNQIYSNLVASNRNDFVAGKTIVDHMNGTQDARRSEYFQLRNGAYIGGVIGENSPFKQYSAPGKFAYTATTPGILLNYTEVAFYLAEAAARWNIGNAEELYKNAVRASFAQWGKTAAEADAYLLANPYSAANWKQSLGMEAWVAMYNQPVQAWNFWRRLDYPKLKPAVGAVNSANGQVPVRLTYPTSEKTTNPTNYAAGAAAIGGDFLYTKIFWDKN</sequence>
<organism evidence="1 2">
    <name type="scientific">Cruoricaptor ignavus</name>
    <dbReference type="NCBI Taxonomy" id="1118202"/>
    <lineage>
        <taxon>Bacteria</taxon>
        <taxon>Pseudomonadati</taxon>
        <taxon>Bacteroidota</taxon>
        <taxon>Flavobacteriia</taxon>
        <taxon>Flavobacteriales</taxon>
        <taxon>Weeksellaceae</taxon>
        <taxon>Cruoricaptor</taxon>
    </lineage>
</organism>
<reference evidence="1 2" key="1">
    <citation type="submission" date="2016-11" db="EMBL/GenBank/DDBJ databases">
        <authorList>
            <person name="Jaros S."/>
            <person name="Januszkiewicz K."/>
            <person name="Wedrychowicz H."/>
        </authorList>
    </citation>
    <scope>NUCLEOTIDE SEQUENCE [LARGE SCALE GENOMIC DNA]</scope>
    <source>
        <strain evidence="1 2">DSM 25479</strain>
    </source>
</reference>
<evidence type="ECO:0000313" key="2">
    <source>
        <dbReference type="Proteomes" id="UP000184335"/>
    </source>
</evidence>
<keyword evidence="2" id="KW-1185">Reference proteome</keyword>
<dbReference type="InterPro" id="IPR041662">
    <property type="entry name" value="SusD-like_2"/>
</dbReference>
<protein>
    <submittedName>
        <fullName evidence="1">Starch-binding associating with outer membrane</fullName>
    </submittedName>
</protein>
<dbReference type="Pfam" id="PF12771">
    <property type="entry name" value="SusD-like_2"/>
    <property type="match status" value="1"/>
</dbReference>
<name>A0A1M6DWW6_9FLAO</name>
<accession>A0A1M6DWW6</accession>
<dbReference type="InterPro" id="IPR011990">
    <property type="entry name" value="TPR-like_helical_dom_sf"/>
</dbReference>
<dbReference type="Proteomes" id="UP000184335">
    <property type="component" value="Unassembled WGS sequence"/>
</dbReference>
<dbReference type="Gene3D" id="1.25.40.390">
    <property type="match status" value="1"/>
</dbReference>
<dbReference type="RefSeq" id="WP_073179171.1">
    <property type="nucleotide sequence ID" value="NZ_FQYI01000004.1"/>
</dbReference>